<keyword evidence="2" id="KW-1185">Reference proteome</keyword>
<proteinExistence type="predicted"/>
<organism evidence="1 2">
    <name type="scientific">Macroventuria anomochaeta</name>
    <dbReference type="NCBI Taxonomy" id="301207"/>
    <lineage>
        <taxon>Eukaryota</taxon>
        <taxon>Fungi</taxon>
        <taxon>Dikarya</taxon>
        <taxon>Ascomycota</taxon>
        <taxon>Pezizomycotina</taxon>
        <taxon>Dothideomycetes</taxon>
        <taxon>Pleosporomycetidae</taxon>
        <taxon>Pleosporales</taxon>
        <taxon>Pleosporineae</taxon>
        <taxon>Didymellaceae</taxon>
        <taxon>Macroventuria</taxon>
    </lineage>
</organism>
<sequence length="219" mass="24403">MQFTHRSLGRKHCLKAALKAMRVIVDKEPEPEAEPSAGTSQPKVASRRKQPPRASQRKRKGQQGAEQEAGVQSLVKCEYNVEEDAQGECYYTQKWMITPHLSLTIVLSIVIHHSSRLALQQLQPFPSFNSTALSPTYLIPKSASMAVLPHGPALVVDILVNGVLLQEYRATSKARKIYSTQSPSTSKPNQMPSSPSDSRPTTLFHHRISPYTFTLMARK</sequence>
<gene>
    <name evidence="1" type="ORF">BU25DRAFT_423441</name>
</gene>
<evidence type="ECO:0000313" key="1">
    <source>
        <dbReference type="EMBL" id="KAF2625376.1"/>
    </source>
</evidence>
<reference evidence="1" key="1">
    <citation type="journal article" date="2020" name="Stud. Mycol.">
        <title>101 Dothideomycetes genomes: a test case for predicting lifestyles and emergence of pathogens.</title>
        <authorList>
            <person name="Haridas S."/>
            <person name="Albert R."/>
            <person name="Binder M."/>
            <person name="Bloem J."/>
            <person name="Labutti K."/>
            <person name="Salamov A."/>
            <person name="Andreopoulos B."/>
            <person name="Baker S."/>
            <person name="Barry K."/>
            <person name="Bills G."/>
            <person name="Bluhm B."/>
            <person name="Cannon C."/>
            <person name="Castanera R."/>
            <person name="Culley D."/>
            <person name="Daum C."/>
            <person name="Ezra D."/>
            <person name="Gonzalez J."/>
            <person name="Henrissat B."/>
            <person name="Kuo A."/>
            <person name="Liang C."/>
            <person name="Lipzen A."/>
            <person name="Lutzoni F."/>
            <person name="Magnuson J."/>
            <person name="Mondo S."/>
            <person name="Nolan M."/>
            <person name="Ohm R."/>
            <person name="Pangilinan J."/>
            <person name="Park H.-J."/>
            <person name="Ramirez L."/>
            <person name="Alfaro M."/>
            <person name="Sun H."/>
            <person name="Tritt A."/>
            <person name="Yoshinaga Y."/>
            <person name="Zwiers L.-H."/>
            <person name="Turgeon B."/>
            <person name="Goodwin S."/>
            <person name="Spatafora J."/>
            <person name="Crous P."/>
            <person name="Grigoriev I."/>
        </authorList>
    </citation>
    <scope>NUCLEOTIDE SEQUENCE</scope>
    <source>
        <strain evidence="1">CBS 525.71</strain>
    </source>
</reference>
<evidence type="ECO:0000313" key="2">
    <source>
        <dbReference type="Proteomes" id="UP000799754"/>
    </source>
</evidence>
<protein>
    <submittedName>
        <fullName evidence="1">Uncharacterized protein</fullName>
    </submittedName>
</protein>
<name>A0ACB6RTW2_9PLEO</name>
<dbReference type="EMBL" id="MU006726">
    <property type="protein sequence ID" value="KAF2625376.1"/>
    <property type="molecule type" value="Genomic_DNA"/>
</dbReference>
<dbReference type="Proteomes" id="UP000799754">
    <property type="component" value="Unassembled WGS sequence"/>
</dbReference>
<accession>A0ACB6RTW2</accession>
<comment type="caution">
    <text evidence="1">The sequence shown here is derived from an EMBL/GenBank/DDBJ whole genome shotgun (WGS) entry which is preliminary data.</text>
</comment>